<dbReference type="Proteomes" id="UP000518605">
    <property type="component" value="Unassembled WGS sequence"/>
</dbReference>
<protein>
    <recommendedName>
        <fullName evidence="1">6-hydroxymethylpterin diphosphokinase MptE-like domain-containing protein</fullName>
    </recommendedName>
</protein>
<dbReference type="InterPro" id="IPR002826">
    <property type="entry name" value="MptE-like"/>
</dbReference>
<name>A0A7W5CBH2_9BACL</name>
<organism evidence="2 3">
    <name type="scientific">Paenibacillus endophyticus</name>
    <dbReference type="NCBI Taxonomy" id="1294268"/>
    <lineage>
        <taxon>Bacteria</taxon>
        <taxon>Bacillati</taxon>
        <taxon>Bacillota</taxon>
        <taxon>Bacilli</taxon>
        <taxon>Bacillales</taxon>
        <taxon>Paenibacillaceae</taxon>
        <taxon>Paenibacillus</taxon>
    </lineage>
</organism>
<sequence length="751" mass="85365">MTNTPYPINEIIEDIRFFLPKLIEACLVVEDMLHAPMTEQSWLQFGDMVEGMDDLYKTLNDIQVELAEKASYHPMHDSVIRALASIKAKFGAMNLSMDQDDYMGASECIRFELIPTFQQLAVEFGDVKSKREQFFAANMQYLKNSYHKVYSQIHIQLIDHRHYHVAYARNGMPTLSISVANGKPLQVYSQFNPVNEAKSWINKMAGTARVKSKVLMYGFGYGYHAKEYAAVYSEHSLFLYEPDIQVLLAAMSVMDIESLFESLNIIGFAVGTSKDVVDDMLKRFNQYSSDSPNIVVLPVYRKIKAEELKVIYSYAEKAIMDHNNGIYNFKKFGVEWTRNSMYNLRSLLAAPSIEGMKNKMDGVTAVIVGAGPSLEVDIDYLRKLKEHAFIIAAGTSIQTLLHYGIEPHLIVSIDGSEGNYKAFQPLEVNHIPLLFAAMINYRIIEHRVNRLLHVHLKSDSTIEHFMGVQAMENAVFKTTHSVTGTAVQAAIYMGCKDIVFAGQDLSYSGTQVYASGAKHLSAEQNETRIREATLTVENVQGAINRTNNGMKAMLYNLEELLSQYPEIRFVNTTHLGAKIKHTSWEPMIEVLQQLNNRVIHEDFLIKEMVGLQSYSKKQAMEIYEGIAQLPEQMKVCESQCREIVSQIGLLTGLCRTNAKKCLSTIREIDRHWEIVTSSNPFKGLYMRACRGELKQFEGELSKLNAATTLRDQVIFYRNHMEPLIKTMIDRSAELMDIVKESKQRIETVINN</sequence>
<gene>
    <name evidence="2" type="ORF">FHS16_004720</name>
</gene>
<dbReference type="RefSeq" id="WP_183568416.1">
    <property type="nucleotide sequence ID" value="NZ_CBCSLB010000017.1"/>
</dbReference>
<accession>A0A7W5CBH2</accession>
<dbReference type="Gene3D" id="3.90.1480.10">
    <property type="entry name" value="Alpha-2,3-sialyltransferase"/>
    <property type="match status" value="1"/>
</dbReference>
<dbReference type="EMBL" id="JACHXW010000017">
    <property type="protein sequence ID" value="MBB3154638.1"/>
    <property type="molecule type" value="Genomic_DNA"/>
</dbReference>
<dbReference type="AlphaFoldDB" id="A0A7W5CBH2"/>
<keyword evidence="3" id="KW-1185">Reference proteome</keyword>
<feature type="domain" description="6-hydroxymethylpterin diphosphokinase MptE-like" evidence="1">
    <location>
        <begin position="339"/>
        <end position="509"/>
    </location>
</feature>
<proteinExistence type="predicted"/>
<evidence type="ECO:0000313" key="2">
    <source>
        <dbReference type="EMBL" id="MBB3154638.1"/>
    </source>
</evidence>
<dbReference type="PANTHER" id="PTHR41786">
    <property type="entry name" value="MOTILITY ACCESSORY FACTOR MAF"/>
    <property type="match status" value="1"/>
</dbReference>
<evidence type="ECO:0000313" key="3">
    <source>
        <dbReference type="Proteomes" id="UP000518605"/>
    </source>
</evidence>
<dbReference type="PANTHER" id="PTHR41786:SF1">
    <property type="entry name" value="6-HYDROXYMETHYLPTERIN DIPHOSPHOKINASE MPTE-LIKE DOMAIN-CONTAINING PROTEIN"/>
    <property type="match status" value="1"/>
</dbReference>
<comment type="caution">
    <text evidence="2">The sequence shown here is derived from an EMBL/GenBank/DDBJ whole genome shotgun (WGS) entry which is preliminary data.</text>
</comment>
<reference evidence="2 3" key="1">
    <citation type="submission" date="2020-08" db="EMBL/GenBank/DDBJ databases">
        <title>Genomic Encyclopedia of Type Strains, Phase III (KMG-III): the genomes of soil and plant-associated and newly described type strains.</title>
        <authorList>
            <person name="Whitman W."/>
        </authorList>
    </citation>
    <scope>NUCLEOTIDE SEQUENCE [LARGE SCALE GENOMIC DNA]</scope>
    <source>
        <strain evidence="2 3">CECT 8234</strain>
    </source>
</reference>
<dbReference type="Pfam" id="PF01973">
    <property type="entry name" value="MptE-like"/>
    <property type="match status" value="1"/>
</dbReference>
<evidence type="ECO:0000259" key="1">
    <source>
        <dbReference type="Pfam" id="PF01973"/>
    </source>
</evidence>